<dbReference type="EMBL" id="JAEMWZ010000827">
    <property type="protein sequence ID" value="KAG7105469.1"/>
    <property type="molecule type" value="Genomic_DNA"/>
</dbReference>
<sequence>MLDNASADIDFDQLITVKPTLIHTKLNRKFILDIREELTRDWRRRGFPFVPPAGVPFFIETCHTLHSGFGPNELEGMINNAIAITESHLKRKGLDHSTVLAGLGPGPVTSTRIRDLLKEMDKTIESMQIHHRNEHKKLVELMGGMPDISLDEVTRRLGKTVDATESQLLQEQLAIISFDKQVSANCDMPRSLKALRNSFRQSLTDRAFRGNSWYPWHDRPPSDTSS</sequence>
<dbReference type="AlphaFoldDB" id="A0A8I3AEF7"/>
<evidence type="ECO:0000313" key="1">
    <source>
        <dbReference type="EMBL" id="KAG7105469.1"/>
    </source>
</evidence>
<dbReference type="Proteomes" id="UP000689129">
    <property type="component" value="Unassembled WGS sequence"/>
</dbReference>
<protein>
    <submittedName>
        <fullName evidence="1">Uncharacterized protein</fullName>
    </submittedName>
</protein>
<gene>
    <name evidence="1" type="ORF">HYQ45_018586</name>
</gene>
<reference evidence="1" key="1">
    <citation type="journal article" date="2021" name="Mol. Plant Pathol.">
        <title>A 20-kb lineage-specific genomic region tames virulence in pathogenic amphidiploid Verticillium longisporum.</title>
        <authorList>
            <person name="Harting R."/>
            <person name="Starke J."/>
            <person name="Kusch H."/>
            <person name="Poggeler S."/>
            <person name="Maurus I."/>
            <person name="Schluter R."/>
            <person name="Landesfeind M."/>
            <person name="Bulla I."/>
            <person name="Nowrousian M."/>
            <person name="de Jonge R."/>
            <person name="Stahlhut G."/>
            <person name="Hoff K.J."/>
            <person name="Asshauer K.P."/>
            <person name="Thurmer A."/>
            <person name="Stanke M."/>
            <person name="Daniel R."/>
            <person name="Morgenstern B."/>
            <person name="Thomma B.P.H.J."/>
            <person name="Kronstad J.W."/>
            <person name="Braus-Stromeyer S.A."/>
            <person name="Braus G.H."/>
        </authorList>
    </citation>
    <scope>NUCLEOTIDE SEQUENCE</scope>
    <source>
        <strain evidence="1">Vl32</strain>
    </source>
</reference>
<proteinExistence type="predicted"/>
<accession>A0A8I3AEF7</accession>
<name>A0A8I3AEF7_VERLO</name>
<comment type="caution">
    <text evidence="1">The sequence shown here is derived from an EMBL/GenBank/DDBJ whole genome shotgun (WGS) entry which is preliminary data.</text>
</comment>
<evidence type="ECO:0000313" key="2">
    <source>
        <dbReference type="Proteomes" id="UP000689129"/>
    </source>
</evidence>
<organism evidence="1 2">
    <name type="scientific">Verticillium longisporum</name>
    <name type="common">Verticillium dahliae var. longisporum</name>
    <dbReference type="NCBI Taxonomy" id="100787"/>
    <lineage>
        <taxon>Eukaryota</taxon>
        <taxon>Fungi</taxon>
        <taxon>Dikarya</taxon>
        <taxon>Ascomycota</taxon>
        <taxon>Pezizomycotina</taxon>
        <taxon>Sordariomycetes</taxon>
        <taxon>Hypocreomycetidae</taxon>
        <taxon>Glomerellales</taxon>
        <taxon>Plectosphaerellaceae</taxon>
        <taxon>Verticillium</taxon>
    </lineage>
</organism>